<evidence type="ECO:0000259" key="11">
    <source>
        <dbReference type="Pfam" id="PF00925"/>
    </source>
</evidence>
<organism evidence="12 13">
    <name type="scientific">Microbacterium allomyrinae</name>
    <dbReference type="NCBI Taxonomy" id="2830666"/>
    <lineage>
        <taxon>Bacteria</taxon>
        <taxon>Bacillati</taxon>
        <taxon>Actinomycetota</taxon>
        <taxon>Actinomycetes</taxon>
        <taxon>Micrococcales</taxon>
        <taxon>Microbacteriaceae</taxon>
        <taxon>Microbacterium</taxon>
    </lineage>
</organism>
<reference evidence="12" key="1">
    <citation type="submission" date="2021-04" db="EMBL/GenBank/DDBJ databases">
        <title>Microbacterium tenobrionis sp. nov. and Microbacterium allomyrinae sp. nov., isolated from larvae of Tenobrio molitor and Allomyrina dichotoma, respectively.</title>
        <authorList>
            <person name="Lee S.D."/>
        </authorList>
    </citation>
    <scope>NUCLEOTIDE SEQUENCE</scope>
    <source>
        <strain evidence="12">BWT-G7</strain>
    </source>
</reference>
<dbReference type="GO" id="GO:0046872">
    <property type="term" value="F:metal ion binding"/>
    <property type="evidence" value="ECO:0007669"/>
    <property type="project" value="UniProtKB-KW"/>
</dbReference>
<dbReference type="AlphaFoldDB" id="A0A9X1LX17"/>
<feature type="domain" description="GTP cyclohydrolase II" evidence="11">
    <location>
        <begin position="3"/>
        <end position="160"/>
    </location>
</feature>
<dbReference type="GO" id="GO:0005829">
    <property type="term" value="C:cytosol"/>
    <property type="evidence" value="ECO:0007669"/>
    <property type="project" value="TreeGrafter"/>
</dbReference>
<keyword evidence="7" id="KW-0378">Hydrolase</keyword>
<dbReference type="SUPFAM" id="SSF142695">
    <property type="entry name" value="RibA-like"/>
    <property type="match status" value="1"/>
</dbReference>
<accession>A0A9X1LX17</accession>
<evidence type="ECO:0000256" key="3">
    <source>
        <dbReference type="ARBA" id="ARBA00012762"/>
    </source>
</evidence>
<keyword evidence="5" id="KW-0479">Metal-binding</keyword>
<evidence type="ECO:0000256" key="7">
    <source>
        <dbReference type="ARBA" id="ARBA00022801"/>
    </source>
</evidence>
<proteinExistence type="predicted"/>
<keyword evidence="13" id="KW-1185">Reference proteome</keyword>
<dbReference type="NCBIfam" id="NF001591">
    <property type="entry name" value="PRK00393.1"/>
    <property type="match status" value="1"/>
</dbReference>
<keyword evidence="9" id="KW-0342">GTP-binding</keyword>
<name>A0A9X1LX17_9MICO</name>
<comment type="pathway">
    <text evidence="2">Cofactor biosynthesis; riboflavin biosynthesis; 5-amino-6-(D-ribitylamino)uracil from GTP: step 1/4.</text>
</comment>
<evidence type="ECO:0000256" key="6">
    <source>
        <dbReference type="ARBA" id="ARBA00022741"/>
    </source>
</evidence>
<dbReference type="Proteomes" id="UP001139354">
    <property type="component" value="Unassembled WGS sequence"/>
</dbReference>
<dbReference type="Gene3D" id="3.40.50.10990">
    <property type="entry name" value="GTP cyclohydrolase II"/>
    <property type="match status" value="1"/>
</dbReference>
<dbReference type="CDD" id="cd00641">
    <property type="entry name" value="GTP_cyclohydro2"/>
    <property type="match status" value="1"/>
</dbReference>
<dbReference type="GO" id="GO:0008686">
    <property type="term" value="F:3,4-dihydroxy-2-butanone-4-phosphate synthase activity"/>
    <property type="evidence" value="ECO:0007669"/>
    <property type="project" value="TreeGrafter"/>
</dbReference>
<gene>
    <name evidence="12" type="ORF">KEC57_13610</name>
</gene>
<keyword evidence="6" id="KW-0547">Nucleotide-binding</keyword>
<dbReference type="InterPro" id="IPR000926">
    <property type="entry name" value="RibA"/>
</dbReference>
<evidence type="ECO:0000313" key="13">
    <source>
        <dbReference type="Proteomes" id="UP001139354"/>
    </source>
</evidence>
<dbReference type="EC" id="3.5.4.25" evidence="3"/>
<dbReference type="InterPro" id="IPR032677">
    <property type="entry name" value="GTP_cyclohydro_II"/>
</dbReference>
<evidence type="ECO:0000256" key="5">
    <source>
        <dbReference type="ARBA" id="ARBA00022723"/>
    </source>
</evidence>
<dbReference type="GO" id="GO:0005525">
    <property type="term" value="F:GTP binding"/>
    <property type="evidence" value="ECO:0007669"/>
    <property type="project" value="UniProtKB-KW"/>
</dbReference>
<dbReference type="Pfam" id="PF00925">
    <property type="entry name" value="GTP_cyclohydro2"/>
    <property type="match status" value="1"/>
</dbReference>
<dbReference type="InterPro" id="IPR036144">
    <property type="entry name" value="RibA-like_sf"/>
</dbReference>
<protein>
    <recommendedName>
        <fullName evidence="3">GTP cyclohydrolase II</fullName>
        <ecNumber evidence="3">3.5.4.25</ecNumber>
    </recommendedName>
</protein>
<evidence type="ECO:0000256" key="9">
    <source>
        <dbReference type="ARBA" id="ARBA00023134"/>
    </source>
</evidence>
<sequence length="208" mass="22542">MPMHSALGDFSAEAFVVADGREIDTHLVVTHGELVDPVPTRINSACVTSEVFGDDRCDCAWQLEEALRRIIEFGSGVIIYHPNQEGRGIGLFRKLQSYQLMSRGMSTNEAFSALGEPADARSYGAAVTILKALGIDRVRLLSNNPVKMQALEDGGISVQDVDGVVGSHNPAWHEYLTSKALDFGHRISIPRVGGASPSGNLREHEEEA</sequence>
<keyword evidence="8" id="KW-0862">Zinc</keyword>
<dbReference type="PANTHER" id="PTHR21327:SF18">
    <property type="entry name" value="3,4-DIHYDROXY-2-BUTANONE 4-PHOSPHATE SYNTHASE"/>
    <property type="match status" value="1"/>
</dbReference>
<dbReference type="GO" id="GO:0009231">
    <property type="term" value="P:riboflavin biosynthetic process"/>
    <property type="evidence" value="ECO:0007669"/>
    <property type="project" value="UniProtKB-KW"/>
</dbReference>
<comment type="cofactor">
    <cofactor evidence="1">
        <name>Zn(2+)</name>
        <dbReference type="ChEBI" id="CHEBI:29105"/>
    </cofactor>
</comment>
<keyword evidence="4" id="KW-0686">Riboflavin biosynthesis</keyword>
<comment type="caution">
    <text evidence="12">The sequence shown here is derived from an EMBL/GenBank/DDBJ whole genome shotgun (WGS) entry which is preliminary data.</text>
</comment>
<dbReference type="GO" id="GO:0003935">
    <property type="term" value="F:GTP cyclohydrolase II activity"/>
    <property type="evidence" value="ECO:0007669"/>
    <property type="project" value="UniProtKB-EC"/>
</dbReference>
<evidence type="ECO:0000256" key="10">
    <source>
        <dbReference type="ARBA" id="ARBA00049295"/>
    </source>
</evidence>
<evidence type="ECO:0000256" key="1">
    <source>
        <dbReference type="ARBA" id="ARBA00001947"/>
    </source>
</evidence>
<evidence type="ECO:0000313" key="12">
    <source>
        <dbReference type="EMBL" id="MCC2033218.1"/>
    </source>
</evidence>
<dbReference type="EMBL" id="JAGTTN010000004">
    <property type="protein sequence ID" value="MCC2033218.1"/>
    <property type="molecule type" value="Genomic_DNA"/>
</dbReference>
<dbReference type="PANTHER" id="PTHR21327">
    <property type="entry name" value="GTP CYCLOHYDROLASE II-RELATED"/>
    <property type="match status" value="1"/>
</dbReference>
<comment type="catalytic activity">
    <reaction evidence="10">
        <text>GTP + 4 H2O = 2,5-diamino-6-hydroxy-4-(5-phosphoribosylamino)-pyrimidine + formate + 2 phosphate + 3 H(+)</text>
        <dbReference type="Rhea" id="RHEA:23704"/>
        <dbReference type="ChEBI" id="CHEBI:15377"/>
        <dbReference type="ChEBI" id="CHEBI:15378"/>
        <dbReference type="ChEBI" id="CHEBI:15740"/>
        <dbReference type="ChEBI" id="CHEBI:37565"/>
        <dbReference type="ChEBI" id="CHEBI:43474"/>
        <dbReference type="ChEBI" id="CHEBI:58614"/>
        <dbReference type="EC" id="3.5.4.25"/>
    </reaction>
</comment>
<evidence type="ECO:0000256" key="4">
    <source>
        <dbReference type="ARBA" id="ARBA00022619"/>
    </source>
</evidence>
<evidence type="ECO:0000256" key="8">
    <source>
        <dbReference type="ARBA" id="ARBA00022833"/>
    </source>
</evidence>
<evidence type="ECO:0000256" key="2">
    <source>
        <dbReference type="ARBA" id="ARBA00004853"/>
    </source>
</evidence>